<reference evidence="1" key="1">
    <citation type="submission" date="2020-04" db="EMBL/GenBank/DDBJ databases">
        <authorList>
            <person name="Chiriac C."/>
            <person name="Salcher M."/>
            <person name="Ghai R."/>
            <person name="Kavagutti S V."/>
        </authorList>
    </citation>
    <scope>NUCLEOTIDE SEQUENCE</scope>
</reference>
<gene>
    <name evidence="1" type="ORF">UFOVP534_2</name>
</gene>
<organism evidence="1">
    <name type="scientific">uncultured Caudovirales phage</name>
    <dbReference type="NCBI Taxonomy" id="2100421"/>
    <lineage>
        <taxon>Viruses</taxon>
        <taxon>Duplodnaviria</taxon>
        <taxon>Heunggongvirae</taxon>
        <taxon>Uroviricota</taxon>
        <taxon>Caudoviricetes</taxon>
        <taxon>Peduoviridae</taxon>
        <taxon>Maltschvirus</taxon>
        <taxon>Maltschvirus maltsch</taxon>
    </lineage>
</organism>
<sequence length="83" mass="8723">MPIYSAQVTVTTSPTLLVAGDAQAEQVNLHSKGTIYLGGADVTTSTGYQMDNGDKIVLQNHESPIYGIVSSGTPVMQVLVITK</sequence>
<proteinExistence type="predicted"/>
<accession>A0A6J5MMV0</accession>
<protein>
    <submittedName>
        <fullName evidence="1">Uncharacterized protein</fullName>
    </submittedName>
</protein>
<name>A0A6J5MMV0_9CAUD</name>
<evidence type="ECO:0000313" key="1">
    <source>
        <dbReference type="EMBL" id="CAB4148425.1"/>
    </source>
</evidence>
<dbReference type="EMBL" id="LR796509">
    <property type="protein sequence ID" value="CAB4148425.1"/>
    <property type="molecule type" value="Genomic_DNA"/>
</dbReference>